<protein>
    <submittedName>
        <fullName evidence="1">Uncharacterized protein</fullName>
    </submittedName>
</protein>
<sequence length="219" mass="25021">MSFLQRSSKRSIVGVIGLYLGGNYYFSSRANTVQRNPTFLEDEVMDSPPPHREFGNKIIGKWKLHSSNAPIPYYKALGMDHFMANIVTKLDSVMVIELTSDGFVQTSTVTGMAGALLPDKMKTHIVKPIFGKKIEDVYNGISKDEEDWFATAFPDRWEIYVTHHDLTIDGGEKLSEHMTMKLRTVTDEKTKKETRELTVHRLLNDELSTECTWYLRPAK</sequence>
<proteinExistence type="predicted"/>
<keyword evidence="2" id="KW-1185">Reference proteome</keyword>
<reference evidence="1" key="1">
    <citation type="journal article" date="2010" name="Science">
        <title>Plasticity of animal genome architecture unmasked by rapid evolution of a pelagic tunicate.</title>
        <authorList>
            <person name="Denoeud F."/>
            <person name="Henriet S."/>
            <person name="Mungpakdee S."/>
            <person name="Aury J.M."/>
            <person name="Da Silva C."/>
            <person name="Brinkmann H."/>
            <person name="Mikhaleva J."/>
            <person name="Olsen L.C."/>
            <person name="Jubin C."/>
            <person name="Canestro C."/>
            <person name="Bouquet J.M."/>
            <person name="Danks G."/>
            <person name="Poulain J."/>
            <person name="Campsteijn C."/>
            <person name="Adamski M."/>
            <person name="Cross I."/>
            <person name="Yadetie F."/>
            <person name="Muffato M."/>
            <person name="Louis A."/>
            <person name="Butcher S."/>
            <person name="Tsagkogeorga G."/>
            <person name="Konrad A."/>
            <person name="Singh S."/>
            <person name="Jensen M.F."/>
            <person name="Cong E.H."/>
            <person name="Eikeseth-Otteraa H."/>
            <person name="Noel B."/>
            <person name="Anthouard V."/>
            <person name="Porcel B.M."/>
            <person name="Kachouri-Lafond R."/>
            <person name="Nishino A."/>
            <person name="Ugolini M."/>
            <person name="Chourrout P."/>
            <person name="Nishida H."/>
            <person name="Aasland R."/>
            <person name="Huzurbazar S."/>
            <person name="Westhof E."/>
            <person name="Delsuc F."/>
            <person name="Lehrach H."/>
            <person name="Reinhardt R."/>
            <person name="Weissenbach J."/>
            <person name="Roy S.W."/>
            <person name="Artiguenave F."/>
            <person name="Postlethwait J.H."/>
            <person name="Manak J.R."/>
            <person name="Thompson E.M."/>
            <person name="Jaillon O."/>
            <person name="Du Pasquier L."/>
            <person name="Boudinot P."/>
            <person name="Liberles D.A."/>
            <person name="Volff J.N."/>
            <person name="Philippe H."/>
            <person name="Lenhard B."/>
            <person name="Roest Crollius H."/>
            <person name="Wincker P."/>
            <person name="Chourrout D."/>
        </authorList>
    </citation>
    <scope>NUCLEOTIDE SEQUENCE [LARGE SCALE GENOMIC DNA]</scope>
</reference>
<dbReference type="SUPFAM" id="SSF50814">
    <property type="entry name" value="Lipocalins"/>
    <property type="match status" value="1"/>
</dbReference>
<evidence type="ECO:0000313" key="2">
    <source>
        <dbReference type="Proteomes" id="UP000001307"/>
    </source>
</evidence>
<gene>
    <name evidence="1" type="ORF">GSOID_T00005211001</name>
</gene>
<dbReference type="EMBL" id="FN653032">
    <property type="protein sequence ID" value="CBY08629.1"/>
    <property type="molecule type" value="Genomic_DNA"/>
</dbReference>
<dbReference type="Proteomes" id="UP000001307">
    <property type="component" value="Unassembled WGS sequence"/>
</dbReference>
<name>E4XAD9_OIKDI</name>
<dbReference type="Gene3D" id="2.40.128.20">
    <property type="match status" value="1"/>
</dbReference>
<evidence type="ECO:0000313" key="1">
    <source>
        <dbReference type="EMBL" id="CBY08629.1"/>
    </source>
</evidence>
<organism evidence="1">
    <name type="scientific">Oikopleura dioica</name>
    <name type="common">Tunicate</name>
    <dbReference type="NCBI Taxonomy" id="34765"/>
    <lineage>
        <taxon>Eukaryota</taxon>
        <taxon>Metazoa</taxon>
        <taxon>Chordata</taxon>
        <taxon>Tunicata</taxon>
        <taxon>Appendicularia</taxon>
        <taxon>Copelata</taxon>
        <taxon>Oikopleuridae</taxon>
        <taxon>Oikopleura</taxon>
    </lineage>
</organism>
<dbReference type="InParanoid" id="E4XAD9"/>
<accession>E4XAD9</accession>
<dbReference type="InterPro" id="IPR012674">
    <property type="entry name" value="Calycin"/>
</dbReference>
<dbReference type="AlphaFoldDB" id="E4XAD9"/>